<gene>
    <name evidence="16" type="primary">kdgK</name>
    <name evidence="16" type="ORF">BN873_160026</name>
</gene>
<dbReference type="GO" id="GO:0005829">
    <property type="term" value="C:cytosol"/>
    <property type="evidence" value="ECO:0007669"/>
    <property type="project" value="TreeGrafter"/>
</dbReference>
<comment type="function">
    <text evidence="10">Catalyzes the phosphorylation of 2-keto-3-deoxygluconate (KDG) to produce 2-keto-3-deoxy-6-phosphogluconate (KDPG).</text>
</comment>
<name>W6MBY9_9GAMM</name>
<reference evidence="16" key="1">
    <citation type="submission" date="2013-07" db="EMBL/GenBank/DDBJ databases">
        <authorList>
            <person name="McIlroy S."/>
        </authorList>
    </citation>
    <scope>NUCLEOTIDE SEQUENCE [LARGE SCALE GENOMIC DNA]</scope>
    <source>
        <strain evidence="16">Run_A_D11</strain>
    </source>
</reference>
<evidence type="ECO:0000313" key="17">
    <source>
        <dbReference type="Proteomes" id="UP000035760"/>
    </source>
</evidence>
<dbReference type="Pfam" id="PF00294">
    <property type="entry name" value="PfkB"/>
    <property type="match status" value="1"/>
</dbReference>
<dbReference type="InterPro" id="IPR011611">
    <property type="entry name" value="PfkB_dom"/>
</dbReference>
<comment type="catalytic activity">
    <reaction evidence="9">
        <text>2-dehydro-3-deoxy-D-gluconate + ATP = 2-dehydro-3-deoxy-6-phospho-D-gluconate + ADP + H(+)</text>
        <dbReference type="Rhea" id="RHEA:14797"/>
        <dbReference type="ChEBI" id="CHEBI:15378"/>
        <dbReference type="ChEBI" id="CHEBI:30616"/>
        <dbReference type="ChEBI" id="CHEBI:57569"/>
        <dbReference type="ChEBI" id="CHEBI:57990"/>
        <dbReference type="ChEBI" id="CHEBI:456216"/>
        <dbReference type="EC" id="2.7.1.45"/>
    </reaction>
</comment>
<dbReference type="EMBL" id="CBTJ020000021">
    <property type="protein sequence ID" value="CDI01563.1"/>
    <property type="molecule type" value="Genomic_DNA"/>
</dbReference>
<reference evidence="16" key="2">
    <citation type="submission" date="2014-03" db="EMBL/GenBank/DDBJ databases">
        <title>Candidatus Competibacter-lineage genomes retrieved from metagenomes reveal functional metabolic diversity.</title>
        <authorList>
            <person name="McIlroy S.J."/>
            <person name="Albertsen M."/>
            <person name="Andresen E.K."/>
            <person name="Saunders A.M."/>
            <person name="Kristiansen R."/>
            <person name="Stokholm-Bjerregaard M."/>
            <person name="Nielsen K.L."/>
            <person name="Nielsen P.H."/>
        </authorList>
    </citation>
    <scope>NUCLEOTIDE SEQUENCE</scope>
    <source>
        <strain evidence="16">Run_A_D11</strain>
    </source>
</reference>
<dbReference type="GO" id="GO:0042840">
    <property type="term" value="P:D-glucuronate catabolic process"/>
    <property type="evidence" value="ECO:0007669"/>
    <property type="project" value="TreeGrafter"/>
</dbReference>
<evidence type="ECO:0000256" key="12">
    <source>
        <dbReference type="ARBA" id="ARBA00067931"/>
    </source>
</evidence>
<dbReference type="FunFam" id="3.40.1190.20:FF:000011">
    <property type="entry name" value="2-dehydro-3-deoxygluconokinase, putative"/>
    <property type="match status" value="1"/>
</dbReference>
<dbReference type="GO" id="GO:0005524">
    <property type="term" value="F:ATP binding"/>
    <property type="evidence" value="ECO:0007669"/>
    <property type="project" value="UniProtKB-KW"/>
</dbReference>
<evidence type="ECO:0000256" key="4">
    <source>
        <dbReference type="ARBA" id="ARBA00022777"/>
    </source>
</evidence>
<evidence type="ECO:0000256" key="1">
    <source>
        <dbReference type="ARBA" id="ARBA00010688"/>
    </source>
</evidence>
<evidence type="ECO:0000256" key="7">
    <source>
        <dbReference type="ARBA" id="ARBA00043951"/>
    </source>
</evidence>
<dbReference type="PANTHER" id="PTHR43085:SF15">
    <property type="entry name" value="2-DEHYDRO-3-DEOXYGLUCONOKINASE"/>
    <property type="match status" value="1"/>
</dbReference>
<keyword evidence="17" id="KW-1185">Reference proteome</keyword>
<dbReference type="CDD" id="cd01166">
    <property type="entry name" value="KdgK"/>
    <property type="match status" value="1"/>
</dbReference>
<dbReference type="AlphaFoldDB" id="W6MBY9"/>
<keyword evidence="5" id="KW-0067">ATP-binding</keyword>
<evidence type="ECO:0000256" key="11">
    <source>
        <dbReference type="ARBA" id="ARBA00066369"/>
    </source>
</evidence>
<keyword evidence="4" id="KW-0418">Kinase</keyword>
<protein>
    <recommendedName>
        <fullName evidence="12">2-dehydro-3-deoxygluconokinase</fullName>
        <ecNumber evidence="11">2.7.1.45</ecNumber>
    </recommendedName>
    <alternativeName>
        <fullName evidence="13">2-keto-3-deoxygluconokinase</fullName>
    </alternativeName>
    <alternativeName>
        <fullName evidence="14">3-deoxy-2-oxo-D-gluconate kinase</fullName>
    </alternativeName>
    <alternativeName>
        <fullName evidence="8">KDG kinase</fullName>
    </alternativeName>
</protein>
<feature type="domain" description="Carbohydrate kinase PfkB" evidence="15">
    <location>
        <begin position="6"/>
        <end position="305"/>
    </location>
</feature>
<dbReference type="EC" id="2.7.1.45" evidence="11"/>
<dbReference type="SUPFAM" id="SSF53613">
    <property type="entry name" value="Ribokinase-like"/>
    <property type="match status" value="1"/>
</dbReference>
<comment type="pathway">
    <text evidence="7">Carbohydrate acid metabolism; 2-dehydro-3-deoxy-D-gluconate degradation; D-glyceraldehyde 3-phosphate and pyruvate from 2-dehydro-3-deoxy-D-gluconate: step 1/2.</text>
</comment>
<keyword evidence="3" id="KW-0547">Nucleotide-binding</keyword>
<evidence type="ECO:0000259" key="15">
    <source>
        <dbReference type="Pfam" id="PF00294"/>
    </source>
</evidence>
<dbReference type="InterPro" id="IPR050306">
    <property type="entry name" value="PfkB_Carbo_kinase"/>
</dbReference>
<evidence type="ECO:0000256" key="3">
    <source>
        <dbReference type="ARBA" id="ARBA00022741"/>
    </source>
</evidence>
<evidence type="ECO:0000313" key="16">
    <source>
        <dbReference type="EMBL" id="CDI01563.1"/>
    </source>
</evidence>
<evidence type="ECO:0000256" key="6">
    <source>
        <dbReference type="ARBA" id="ARBA00023277"/>
    </source>
</evidence>
<evidence type="ECO:0000256" key="9">
    <source>
        <dbReference type="ARBA" id="ARBA00050729"/>
    </source>
</evidence>
<dbReference type="STRING" id="1400863.BN873_160026"/>
<evidence type="ECO:0000256" key="2">
    <source>
        <dbReference type="ARBA" id="ARBA00022679"/>
    </source>
</evidence>
<comment type="similarity">
    <text evidence="1">Belongs to the carbohydrate kinase PfkB family.</text>
</comment>
<dbReference type="GO" id="GO:0019698">
    <property type="term" value="P:D-galacturonate catabolic process"/>
    <property type="evidence" value="ECO:0007669"/>
    <property type="project" value="TreeGrafter"/>
</dbReference>
<sequence length="322" mass="34677">MTSPRRIVLFGECMIELRGQVFGAMRQGFGGDTLNTAIYLTRLCADQNLRISYATALGIDVFSDYMLTAWRAEGIDTSLVRRLDNHLPGLYAIQVDASGERHFFYWRDTSTARSYFDASSTPLEDAIGGVSMLYLSGISLAILPPDGRERLLSALARVRASGGQVAFDNNFRPRLWPDLAQARALYDRAYALSDVVLITLDDEMALRGETSAEDALSNVLALPIPEVVIKRGVQPTLVRIAGREPLTAPVEPVAQVVDTTAAGDSFAGCYLAMRLTGVEPAAAARAANRTAAAVIQHPGAIIPLDAMPTRNALLAPTPSAPV</sequence>
<dbReference type="RefSeq" id="WP_048670813.1">
    <property type="nucleotide sequence ID" value="NZ_CBTJ020000021.1"/>
</dbReference>
<keyword evidence="2 16" id="KW-0808">Transferase</keyword>
<evidence type="ECO:0000256" key="8">
    <source>
        <dbReference type="ARBA" id="ARBA00044254"/>
    </source>
</evidence>
<comment type="caution">
    <text evidence="16">The sequence shown here is derived from an EMBL/GenBank/DDBJ whole genome shotgun (WGS) entry which is preliminary data.</text>
</comment>
<dbReference type="PANTHER" id="PTHR43085">
    <property type="entry name" value="HEXOKINASE FAMILY MEMBER"/>
    <property type="match status" value="1"/>
</dbReference>
<dbReference type="Proteomes" id="UP000035760">
    <property type="component" value="Unassembled WGS sequence"/>
</dbReference>
<accession>W6MBY9</accession>
<dbReference type="Gene3D" id="3.40.1190.20">
    <property type="match status" value="1"/>
</dbReference>
<dbReference type="OrthoDB" id="9792663at2"/>
<evidence type="ECO:0000256" key="14">
    <source>
        <dbReference type="ARBA" id="ARBA00080545"/>
    </source>
</evidence>
<dbReference type="GO" id="GO:0008673">
    <property type="term" value="F:2-dehydro-3-deoxygluconokinase activity"/>
    <property type="evidence" value="ECO:0007669"/>
    <property type="project" value="UniProtKB-EC"/>
</dbReference>
<organism evidence="16 17">
    <name type="scientific">Candidatus Competibacter denitrificans Run_A_D11</name>
    <dbReference type="NCBI Taxonomy" id="1400863"/>
    <lineage>
        <taxon>Bacteria</taxon>
        <taxon>Pseudomonadati</taxon>
        <taxon>Pseudomonadota</taxon>
        <taxon>Gammaproteobacteria</taxon>
        <taxon>Candidatus Competibacteraceae</taxon>
        <taxon>Candidatus Competibacter</taxon>
    </lineage>
</organism>
<dbReference type="InterPro" id="IPR029056">
    <property type="entry name" value="Ribokinase-like"/>
</dbReference>
<evidence type="ECO:0000256" key="5">
    <source>
        <dbReference type="ARBA" id="ARBA00022840"/>
    </source>
</evidence>
<proteinExistence type="inferred from homology"/>
<keyword evidence="6" id="KW-0119">Carbohydrate metabolism</keyword>
<evidence type="ECO:0000256" key="13">
    <source>
        <dbReference type="ARBA" id="ARBA00075711"/>
    </source>
</evidence>
<dbReference type="GO" id="GO:0006974">
    <property type="term" value="P:DNA damage response"/>
    <property type="evidence" value="ECO:0007669"/>
    <property type="project" value="TreeGrafter"/>
</dbReference>
<evidence type="ECO:0000256" key="10">
    <source>
        <dbReference type="ARBA" id="ARBA00054997"/>
    </source>
</evidence>